<dbReference type="PANTHER" id="PTHR43639:SF1">
    <property type="entry name" value="SHORT-CHAIN DEHYDROGENASE_REDUCTASE FAMILY PROTEIN"/>
    <property type="match status" value="1"/>
</dbReference>
<dbReference type="SUPFAM" id="SSF51735">
    <property type="entry name" value="NAD(P)-binding Rossmann-fold domains"/>
    <property type="match status" value="1"/>
</dbReference>
<dbReference type="InterPro" id="IPR057326">
    <property type="entry name" value="KR_dom"/>
</dbReference>
<keyword evidence="2" id="KW-0560">Oxidoreductase</keyword>
<evidence type="ECO:0000313" key="4">
    <source>
        <dbReference type="EMBL" id="AGZ44837.1"/>
    </source>
</evidence>
<name>U5W759_9ACTN</name>
<dbReference type="InterPro" id="IPR036291">
    <property type="entry name" value="NAD(P)-bd_dom_sf"/>
</dbReference>
<dbReference type="GO" id="GO:0016491">
    <property type="term" value="F:oxidoreductase activity"/>
    <property type="evidence" value="ECO:0007669"/>
    <property type="project" value="UniProtKB-KW"/>
</dbReference>
<comment type="similarity">
    <text evidence="1">Belongs to the short-chain dehydrogenases/reductases (SDR) family.</text>
</comment>
<dbReference type="HOGENOM" id="CLU_010194_1_3_11"/>
<dbReference type="PATRIC" id="fig|1246995.3.peg.6657"/>
<dbReference type="PRINTS" id="PR00081">
    <property type="entry name" value="GDHRDH"/>
</dbReference>
<dbReference type="PRINTS" id="PR00080">
    <property type="entry name" value="SDRFAMILY"/>
</dbReference>
<dbReference type="Pfam" id="PF13561">
    <property type="entry name" value="adh_short_C2"/>
    <property type="match status" value="1"/>
</dbReference>
<dbReference type="EMBL" id="CP006272">
    <property type="protein sequence ID" value="AGZ44837.1"/>
    <property type="molecule type" value="Genomic_DNA"/>
</dbReference>
<dbReference type="Proteomes" id="UP000017746">
    <property type="component" value="Chromosome"/>
</dbReference>
<evidence type="ECO:0000259" key="3">
    <source>
        <dbReference type="SMART" id="SM00822"/>
    </source>
</evidence>
<dbReference type="KEGG" id="afs:AFR_32895"/>
<evidence type="ECO:0000313" key="5">
    <source>
        <dbReference type="Proteomes" id="UP000017746"/>
    </source>
</evidence>
<reference evidence="4 5" key="1">
    <citation type="journal article" date="2014" name="J. Biotechnol.">
        <title>Complete genome sequence of the actinobacterium Actinoplanes friuliensis HAG 010964, producer of the lipopeptide antibiotic friulimycin.</title>
        <authorList>
            <person name="Ruckert C."/>
            <person name="Szczepanowski R."/>
            <person name="Albersmeier A."/>
            <person name="Goesmann A."/>
            <person name="Fischer N."/>
            <person name="Steinkamper A."/>
            <person name="Puhler A."/>
            <person name="Biener R."/>
            <person name="Schwartz D."/>
            <person name="Kalinowski J."/>
        </authorList>
    </citation>
    <scope>NUCLEOTIDE SEQUENCE [LARGE SCALE GENOMIC DNA]</scope>
    <source>
        <strain evidence="4 5">DSM 7358</strain>
    </source>
</reference>
<proteinExistence type="inferred from homology"/>
<dbReference type="eggNOG" id="COG1028">
    <property type="taxonomic scope" value="Bacteria"/>
</dbReference>
<dbReference type="AlphaFoldDB" id="U5W759"/>
<organism evidence="4 5">
    <name type="scientific">Actinoplanes friuliensis DSM 7358</name>
    <dbReference type="NCBI Taxonomy" id="1246995"/>
    <lineage>
        <taxon>Bacteria</taxon>
        <taxon>Bacillati</taxon>
        <taxon>Actinomycetota</taxon>
        <taxon>Actinomycetes</taxon>
        <taxon>Micromonosporales</taxon>
        <taxon>Micromonosporaceae</taxon>
        <taxon>Actinoplanes</taxon>
    </lineage>
</organism>
<evidence type="ECO:0000256" key="2">
    <source>
        <dbReference type="ARBA" id="ARBA00023002"/>
    </source>
</evidence>
<dbReference type="Gene3D" id="3.40.50.720">
    <property type="entry name" value="NAD(P)-binding Rossmann-like Domain"/>
    <property type="match status" value="1"/>
</dbReference>
<evidence type="ECO:0000256" key="1">
    <source>
        <dbReference type="ARBA" id="ARBA00006484"/>
    </source>
</evidence>
<keyword evidence="5" id="KW-1185">Reference proteome</keyword>
<dbReference type="PANTHER" id="PTHR43639">
    <property type="entry name" value="OXIDOREDUCTASE, SHORT-CHAIN DEHYDROGENASE/REDUCTASE FAMILY (AFU_ORTHOLOGUE AFUA_5G02870)"/>
    <property type="match status" value="1"/>
</dbReference>
<dbReference type="InterPro" id="IPR002347">
    <property type="entry name" value="SDR_fam"/>
</dbReference>
<dbReference type="SMART" id="SM00822">
    <property type="entry name" value="PKS_KR"/>
    <property type="match status" value="1"/>
</dbReference>
<accession>U5W759</accession>
<sequence length="235" mass="24428">MGKTAVVTGGSRGIGRAIVERLTRDGATVIFGYRSRDDEAKAVEEAAPGARGFRADLATPGAIIELLQRAGELDILVTNAAASFTPTALADITEDEYDRVFAVNTKSTFQALQYAARHLRDNGRIISISTLNTTMPPPGCSLYVGSKGAVEQFSAVAARELGARGITVNVVSPGATDTDLLRSTNTEEALAAAAQMTPLGRLGRPADVADVVAFLAGPDGRWMTGQNLHAGGGLA</sequence>
<dbReference type="STRING" id="1246995.AFR_32895"/>
<dbReference type="FunFam" id="3.40.50.720:FF:000084">
    <property type="entry name" value="Short-chain dehydrogenase reductase"/>
    <property type="match status" value="1"/>
</dbReference>
<gene>
    <name evidence="4" type="ORF">AFR_32895</name>
</gene>
<feature type="domain" description="Ketoreductase" evidence="3">
    <location>
        <begin position="3"/>
        <end position="174"/>
    </location>
</feature>
<protein>
    <submittedName>
        <fullName evidence="4">3-oxoacyl-ACP reductase</fullName>
    </submittedName>
</protein>